<evidence type="ECO:0000256" key="7">
    <source>
        <dbReference type="SAM" id="MobiDB-lite"/>
    </source>
</evidence>
<proteinExistence type="inferred from homology"/>
<evidence type="ECO:0000313" key="9">
    <source>
        <dbReference type="Proteomes" id="UP000642284"/>
    </source>
</evidence>
<keyword evidence="5 6" id="KW-0233">DNA recombination</keyword>
<evidence type="ECO:0000256" key="2">
    <source>
        <dbReference type="ARBA" id="ARBA00010961"/>
    </source>
</evidence>
<comment type="function">
    <text evidence="1 6">Required for the transposition of the insertion element.</text>
</comment>
<gene>
    <name evidence="8" type="ORF">H9Y04_45635</name>
</gene>
<protein>
    <recommendedName>
        <fullName evidence="6">Mutator family transposase</fullName>
    </recommendedName>
</protein>
<comment type="caution">
    <text evidence="8">The sequence shown here is derived from an EMBL/GenBank/DDBJ whole genome shotgun (WGS) entry which is preliminary data.</text>
</comment>
<keyword evidence="9" id="KW-1185">Reference proteome</keyword>
<evidence type="ECO:0000256" key="6">
    <source>
        <dbReference type="RuleBase" id="RU365089"/>
    </source>
</evidence>
<evidence type="ECO:0000256" key="1">
    <source>
        <dbReference type="ARBA" id="ARBA00002190"/>
    </source>
</evidence>
<dbReference type="PANTHER" id="PTHR33217:SF8">
    <property type="entry name" value="MUTATOR FAMILY TRANSPOSASE"/>
    <property type="match status" value="1"/>
</dbReference>
<dbReference type="NCBIfam" id="NF033543">
    <property type="entry name" value="transpos_IS256"/>
    <property type="match status" value="1"/>
</dbReference>
<organism evidence="8 9">
    <name type="scientific">Streptomyces polyasparticus</name>
    <dbReference type="NCBI Taxonomy" id="2767826"/>
    <lineage>
        <taxon>Bacteria</taxon>
        <taxon>Bacillati</taxon>
        <taxon>Actinomycetota</taxon>
        <taxon>Actinomycetes</taxon>
        <taxon>Kitasatosporales</taxon>
        <taxon>Streptomycetaceae</taxon>
        <taxon>Streptomyces</taxon>
    </lineage>
</organism>
<dbReference type="Proteomes" id="UP000642284">
    <property type="component" value="Unassembled WGS sequence"/>
</dbReference>
<feature type="compositionally biased region" description="Polar residues" evidence="7">
    <location>
        <begin position="57"/>
        <end position="66"/>
    </location>
</feature>
<dbReference type="InterPro" id="IPR001207">
    <property type="entry name" value="Transposase_mutator"/>
</dbReference>
<feature type="compositionally biased region" description="Basic and acidic residues" evidence="7">
    <location>
        <begin position="45"/>
        <end position="55"/>
    </location>
</feature>
<dbReference type="PANTHER" id="PTHR33217">
    <property type="entry name" value="TRANSPOSASE FOR INSERTION SEQUENCE ELEMENT IS1081"/>
    <property type="match status" value="1"/>
</dbReference>
<dbReference type="EMBL" id="JACTVJ010000099">
    <property type="protein sequence ID" value="MBC9719751.1"/>
    <property type="molecule type" value="Genomic_DNA"/>
</dbReference>
<sequence>MDDQLISQLVDRAKADGIKLTGEGGLLQQLTKKVLESALEGEITDHLGHEKHEKAASGNTRNGNRSKTVITEVGPVEIEVPRDREGSFEPQIVKKRQRRLTGVDEMVLSLSARGLTHGEISAHLAEVYGAEVSKTTISTITDKVIDGMNEWQNRPLDSVYPVLFIDCVHVKLRDGKVANRPIYVALAVTVEGTREILGLWAGDGGEGAKYWLQVLTEIKNRGTEDVCMVVCDGLKGMPDAIEAVWPQAITQTCVVHLIRASFRYAARQDWDKVAKALKPIYTAPTQDVAEERFLEFGETLGKKYPAIVKLWENAWAEFVPFLQFDSEIRRVVCTTNAIESVNARIRKAVRARGHFPNEQAAIKCAYMAVMSLDPTGQGRKRWTQRWKAALNAFEITFDGRLSAARR</sequence>
<accession>A0ABR7SW52</accession>
<dbReference type="PROSITE" id="PS01007">
    <property type="entry name" value="TRANSPOSASE_MUTATOR"/>
    <property type="match status" value="1"/>
</dbReference>
<comment type="similarity">
    <text evidence="2 6">Belongs to the transposase mutator family.</text>
</comment>
<dbReference type="Pfam" id="PF00872">
    <property type="entry name" value="Transposase_mut"/>
    <property type="match status" value="1"/>
</dbReference>
<reference evidence="8 9" key="1">
    <citation type="submission" date="2020-08" db="EMBL/GenBank/DDBJ databases">
        <title>Genemic of Streptomyces polyaspartic.</title>
        <authorList>
            <person name="Liu W."/>
        </authorList>
    </citation>
    <scope>NUCLEOTIDE SEQUENCE [LARGE SCALE GENOMIC DNA]</scope>
    <source>
        <strain evidence="8 9">TRM66268-LWL</strain>
    </source>
</reference>
<keyword evidence="6" id="KW-0814">Transposable element</keyword>
<keyword evidence="3 6" id="KW-0815">Transposition</keyword>
<evidence type="ECO:0000256" key="4">
    <source>
        <dbReference type="ARBA" id="ARBA00023125"/>
    </source>
</evidence>
<evidence type="ECO:0000256" key="3">
    <source>
        <dbReference type="ARBA" id="ARBA00022578"/>
    </source>
</evidence>
<name>A0ABR7SW52_9ACTN</name>
<feature type="region of interest" description="Disordered" evidence="7">
    <location>
        <begin position="45"/>
        <end position="66"/>
    </location>
</feature>
<keyword evidence="4 6" id="KW-0238">DNA-binding</keyword>
<evidence type="ECO:0000313" key="8">
    <source>
        <dbReference type="EMBL" id="MBC9719751.1"/>
    </source>
</evidence>
<evidence type="ECO:0000256" key="5">
    <source>
        <dbReference type="ARBA" id="ARBA00023172"/>
    </source>
</evidence>